<dbReference type="SUPFAM" id="SSF53850">
    <property type="entry name" value="Periplasmic binding protein-like II"/>
    <property type="match status" value="1"/>
</dbReference>
<organism evidence="4 5">
    <name type="scientific">Cohnella phaseoli</name>
    <dbReference type="NCBI Taxonomy" id="456490"/>
    <lineage>
        <taxon>Bacteria</taxon>
        <taxon>Bacillati</taxon>
        <taxon>Bacillota</taxon>
        <taxon>Bacilli</taxon>
        <taxon>Bacillales</taxon>
        <taxon>Paenibacillaceae</taxon>
        <taxon>Cohnella</taxon>
    </lineage>
</organism>
<reference evidence="4 5" key="1">
    <citation type="submission" date="2018-07" db="EMBL/GenBank/DDBJ databases">
        <title>Genomic Encyclopedia of Type Strains, Phase III (KMG-III): the genomes of soil and plant-associated and newly described type strains.</title>
        <authorList>
            <person name="Whitman W."/>
        </authorList>
    </citation>
    <scope>NUCLEOTIDE SEQUENCE [LARGE SCALE GENOMIC DNA]</scope>
    <source>
        <strain evidence="4 5">CECT 7287</strain>
    </source>
</reference>
<dbReference type="EMBL" id="QRDZ01000020">
    <property type="protein sequence ID" value="RED65323.1"/>
    <property type="molecule type" value="Genomic_DNA"/>
</dbReference>
<evidence type="ECO:0000259" key="3">
    <source>
        <dbReference type="Pfam" id="PF12010"/>
    </source>
</evidence>
<dbReference type="InterPro" id="IPR006059">
    <property type="entry name" value="SBP"/>
</dbReference>
<keyword evidence="5" id="KW-1185">Reference proteome</keyword>
<accession>A0A3D9IU47</accession>
<evidence type="ECO:0000256" key="2">
    <source>
        <dbReference type="SAM" id="SignalP"/>
    </source>
</evidence>
<dbReference type="RefSeq" id="WP_246016661.1">
    <property type="nucleotide sequence ID" value="NZ_QRDZ01000020.1"/>
</dbReference>
<dbReference type="Gene3D" id="3.40.190.10">
    <property type="entry name" value="Periplasmic binding protein-like II"/>
    <property type="match status" value="2"/>
</dbReference>
<evidence type="ECO:0000313" key="5">
    <source>
        <dbReference type="Proteomes" id="UP000256977"/>
    </source>
</evidence>
<name>A0A3D9IU47_9BACL</name>
<comment type="caution">
    <text evidence="4">The sequence shown here is derived from an EMBL/GenBank/DDBJ whole genome shotgun (WGS) entry which is preliminary data.</text>
</comment>
<feature type="signal peptide" evidence="2">
    <location>
        <begin position="1"/>
        <end position="21"/>
    </location>
</feature>
<protein>
    <submittedName>
        <fullName evidence="4">Putative aldouronate transport system substrate-binding protein</fullName>
    </submittedName>
</protein>
<dbReference type="InterPro" id="IPR022627">
    <property type="entry name" value="DUF3502"/>
</dbReference>
<gene>
    <name evidence="4" type="ORF">DFP98_12072</name>
</gene>
<evidence type="ECO:0000313" key="4">
    <source>
        <dbReference type="EMBL" id="RED65323.1"/>
    </source>
</evidence>
<dbReference type="AlphaFoldDB" id="A0A3D9IU47"/>
<dbReference type="InterPro" id="IPR050490">
    <property type="entry name" value="Bact_solute-bd_prot1"/>
</dbReference>
<dbReference type="PANTHER" id="PTHR43649:SF12">
    <property type="entry name" value="DIACETYLCHITOBIOSE BINDING PROTEIN DASA"/>
    <property type="match status" value="1"/>
</dbReference>
<dbReference type="PANTHER" id="PTHR43649">
    <property type="entry name" value="ARABINOSE-BINDING PROTEIN-RELATED"/>
    <property type="match status" value="1"/>
</dbReference>
<dbReference type="Proteomes" id="UP000256977">
    <property type="component" value="Unassembled WGS sequence"/>
</dbReference>
<feature type="chain" id="PRO_5038785589" evidence="2">
    <location>
        <begin position="22"/>
        <end position="511"/>
    </location>
</feature>
<proteinExistence type="predicted"/>
<sequence length="511" mass="56969">MKKVWLPMVGLLVALSAITSACSSSEGGKAAGGNTGSTESKEVAQESNGEKKLVRYVMPGTAPQDQKAGEAAINKKLEEDGLNLQYEAIYIPWDVWDQKTNLMMSTGEEFELIHIMHDNKGPNVLASNGGIIPIDEYLDEYGPELKKSLPDWVWDTVKISGKIYSVPNYWLDSAYADGMVTVRQDLLEKNGLQAPKSADDLLKLAETLKSSWPDANKNVFIRTLNTEPAYYLHPTYETYPFTVFQNLIRIDQQGQVSSWIESEEFKKDVAFFREAYQKGLVNPDVLTAPTEVVNNEEQMGRFLFREGDGVTDKVGEKVPGAKLEGYFLNESIKFRSYGVRNSNGVSATSPHPEAAVQFLNWVFSSQDNFDLVLYGPEGEYWKNIGDGLKEDLKLDSNGAPAYQVASWMLGHVEMIRWAANTHPTILKYRASQSTDAVNSVTLGFNFDATEVSVEYTNTLAEFNTSILPIKLGLLDYETAFPAALKKMKAAGLDKVVEKYNEQFQAFLQAKQ</sequence>
<dbReference type="Pfam" id="PF12010">
    <property type="entry name" value="DUF3502"/>
    <property type="match status" value="1"/>
</dbReference>
<dbReference type="PROSITE" id="PS51257">
    <property type="entry name" value="PROKAR_LIPOPROTEIN"/>
    <property type="match status" value="1"/>
</dbReference>
<evidence type="ECO:0000256" key="1">
    <source>
        <dbReference type="SAM" id="MobiDB-lite"/>
    </source>
</evidence>
<feature type="region of interest" description="Disordered" evidence="1">
    <location>
        <begin position="24"/>
        <end position="48"/>
    </location>
</feature>
<keyword evidence="2" id="KW-0732">Signal</keyword>
<feature type="compositionally biased region" description="Basic and acidic residues" evidence="1">
    <location>
        <begin position="39"/>
        <end position="48"/>
    </location>
</feature>
<dbReference type="Pfam" id="PF01547">
    <property type="entry name" value="SBP_bac_1"/>
    <property type="match status" value="1"/>
</dbReference>
<feature type="domain" description="DUF3502" evidence="3">
    <location>
        <begin position="441"/>
        <end position="507"/>
    </location>
</feature>